<organism evidence="1 2">
    <name type="scientific">Fusarium redolens</name>
    <dbReference type="NCBI Taxonomy" id="48865"/>
    <lineage>
        <taxon>Eukaryota</taxon>
        <taxon>Fungi</taxon>
        <taxon>Dikarya</taxon>
        <taxon>Ascomycota</taxon>
        <taxon>Pezizomycotina</taxon>
        <taxon>Sordariomycetes</taxon>
        <taxon>Hypocreomycetidae</taxon>
        <taxon>Hypocreales</taxon>
        <taxon>Nectriaceae</taxon>
        <taxon>Fusarium</taxon>
        <taxon>Fusarium redolens species complex</taxon>
    </lineage>
</organism>
<keyword evidence="2" id="KW-1185">Reference proteome</keyword>
<dbReference type="EMBL" id="JAGMUX010000032">
    <property type="protein sequence ID" value="KAH7210707.1"/>
    <property type="molecule type" value="Genomic_DNA"/>
</dbReference>
<comment type="caution">
    <text evidence="1">The sequence shown here is derived from an EMBL/GenBank/DDBJ whole genome shotgun (WGS) entry which is preliminary data.</text>
</comment>
<dbReference type="GeneID" id="70230937"/>
<sequence>MALLSLPPEILDKICQLFCSHCQTESLSHFPHKQALVTPCPSQIWEHDSEGVKALVNLSETCQALNTFALSHLYHRVSSKSGVIDHLRFPVYSPDYRTDALKNVRSLSLAYTREITHLNNQLLGRRKRGITFNDMVKLMPRIQLLHITLSFERKINIPESTTLESLRYLHIEGPDIIGGRAEPCNLEFADLFQQAPKIDTLIIQAGILSWSSRSTGLGNVKCLKMVNTFVSQRDLSFLVDSCPRLESFIFFNSKAPSPLPYLGADRVILETLPQVLSLRQNTLRYLEVYWGPYPSGTSIMSSLKDLTNLETFIFGGQDFPFKDDKKRIPLRSCLVDLLPPSIHSVTIESKYQNLYEPMCALAEATRNGSFPNLKEVRQYNFGMKLGFTLAIMQTLGNGPFRLDNDPYRDLEGLRRRNFDGKGTSCMAGC</sequence>
<gene>
    <name evidence="1" type="ORF">BKA55DRAFT_720079</name>
</gene>
<dbReference type="InterPro" id="IPR032675">
    <property type="entry name" value="LRR_dom_sf"/>
</dbReference>
<dbReference type="AlphaFoldDB" id="A0A9P9FVP9"/>
<name>A0A9P9FVP9_FUSRE</name>
<dbReference type="Gene3D" id="3.80.10.10">
    <property type="entry name" value="Ribonuclease Inhibitor"/>
    <property type="match status" value="1"/>
</dbReference>
<protein>
    <recommendedName>
        <fullName evidence="3">F-box domain-containing protein</fullName>
    </recommendedName>
</protein>
<evidence type="ECO:0008006" key="3">
    <source>
        <dbReference type="Google" id="ProtNLM"/>
    </source>
</evidence>
<evidence type="ECO:0000313" key="1">
    <source>
        <dbReference type="EMBL" id="KAH7210707.1"/>
    </source>
</evidence>
<evidence type="ECO:0000313" key="2">
    <source>
        <dbReference type="Proteomes" id="UP000720189"/>
    </source>
</evidence>
<reference evidence="1" key="1">
    <citation type="journal article" date="2021" name="Nat. Commun.">
        <title>Genetic determinants of endophytism in the Arabidopsis root mycobiome.</title>
        <authorList>
            <person name="Mesny F."/>
            <person name="Miyauchi S."/>
            <person name="Thiergart T."/>
            <person name="Pickel B."/>
            <person name="Atanasova L."/>
            <person name="Karlsson M."/>
            <person name="Huettel B."/>
            <person name="Barry K.W."/>
            <person name="Haridas S."/>
            <person name="Chen C."/>
            <person name="Bauer D."/>
            <person name="Andreopoulos W."/>
            <person name="Pangilinan J."/>
            <person name="LaButti K."/>
            <person name="Riley R."/>
            <person name="Lipzen A."/>
            <person name="Clum A."/>
            <person name="Drula E."/>
            <person name="Henrissat B."/>
            <person name="Kohler A."/>
            <person name="Grigoriev I.V."/>
            <person name="Martin F.M."/>
            <person name="Hacquard S."/>
        </authorList>
    </citation>
    <scope>NUCLEOTIDE SEQUENCE</scope>
    <source>
        <strain evidence="1">MPI-CAGE-AT-0023</strain>
    </source>
</reference>
<accession>A0A9P9FVP9</accession>
<proteinExistence type="predicted"/>
<dbReference type="RefSeq" id="XP_046041478.1">
    <property type="nucleotide sequence ID" value="XM_046200983.1"/>
</dbReference>
<dbReference type="SUPFAM" id="SSF52058">
    <property type="entry name" value="L domain-like"/>
    <property type="match status" value="1"/>
</dbReference>
<dbReference type="Proteomes" id="UP000720189">
    <property type="component" value="Unassembled WGS sequence"/>
</dbReference>
<dbReference type="OrthoDB" id="5069382at2759"/>